<evidence type="ECO:0000313" key="1">
    <source>
        <dbReference type="EMBL" id="BDP43805.1"/>
    </source>
</evidence>
<sequence length="70" mass="7900">MPQRSQPGESESAPAYHLEVHVRPARGSHAWDASLQGTTPEGRPIDRREFASLMDLMRFLEALVTERGLR</sequence>
<dbReference type="RefSeq" id="WP_264777649.1">
    <property type="nucleotide sequence ID" value="NZ_AP026561.1"/>
</dbReference>
<keyword evidence="1" id="KW-0614">Plasmid</keyword>
<accession>A0ABM8AJ14</accession>
<reference evidence="1" key="1">
    <citation type="submission" date="2022-07" db="EMBL/GenBank/DDBJ databases">
        <title>Complete Genome Sequence of the Radioresistant Bacterium Deinococcus aetherius ST0316, Isolated from the Air Dust collected in Lower Stratosphere above Japan.</title>
        <authorList>
            <person name="Satoh K."/>
            <person name="Hagiwara K."/>
            <person name="Katsumata K."/>
            <person name="Kubo A."/>
            <person name="Yokobori S."/>
            <person name="Yamagishi A."/>
            <person name="Oono Y."/>
            <person name="Narumi I."/>
        </authorList>
    </citation>
    <scope>NUCLEOTIDE SEQUENCE</scope>
    <source>
        <strain evidence="1">ST0316</strain>
        <plasmid evidence="1">pDAETH-1</plasmid>
    </source>
</reference>
<geneLocation type="plasmid" evidence="1 2">
    <name>pDAETH-1</name>
</geneLocation>
<gene>
    <name evidence="1" type="ORF">DAETH_37740</name>
</gene>
<organism evidence="1 2">
    <name type="scientific">Deinococcus aetherius</name>
    <dbReference type="NCBI Taxonomy" id="200252"/>
    <lineage>
        <taxon>Bacteria</taxon>
        <taxon>Thermotogati</taxon>
        <taxon>Deinococcota</taxon>
        <taxon>Deinococci</taxon>
        <taxon>Deinococcales</taxon>
        <taxon>Deinococcaceae</taxon>
        <taxon>Deinococcus</taxon>
    </lineage>
</organism>
<evidence type="ECO:0000313" key="2">
    <source>
        <dbReference type="Proteomes" id="UP001064971"/>
    </source>
</evidence>
<proteinExistence type="predicted"/>
<dbReference type="EMBL" id="AP026561">
    <property type="protein sequence ID" value="BDP43805.1"/>
    <property type="molecule type" value="Genomic_DNA"/>
</dbReference>
<dbReference type="Proteomes" id="UP001064971">
    <property type="component" value="Plasmid pDAETH-1"/>
</dbReference>
<keyword evidence="2" id="KW-1185">Reference proteome</keyword>
<protein>
    <submittedName>
        <fullName evidence="1">Uncharacterized protein</fullName>
    </submittedName>
</protein>
<name>A0ABM8AJ14_9DEIO</name>